<dbReference type="Gene3D" id="3.40.1190.10">
    <property type="entry name" value="Mur-like, catalytic domain"/>
    <property type="match status" value="1"/>
</dbReference>
<dbReference type="GO" id="GO:0008360">
    <property type="term" value="P:regulation of cell shape"/>
    <property type="evidence" value="ECO:0007669"/>
    <property type="project" value="UniProtKB-KW"/>
</dbReference>
<dbReference type="EMBL" id="AP012051">
    <property type="protein sequence ID" value="BAL81312.1"/>
    <property type="molecule type" value="Genomic_DNA"/>
</dbReference>
<keyword evidence="7" id="KW-0547">Nucleotide-binding</keyword>
<dbReference type="InterPro" id="IPR000713">
    <property type="entry name" value="Mur_ligase_N"/>
</dbReference>
<keyword evidence="7" id="KW-0963">Cytoplasm</keyword>
<dbReference type="KEGG" id="cex:CSE_11860"/>
<dbReference type="Pfam" id="PF01225">
    <property type="entry name" value="Mur_ligase"/>
    <property type="match status" value="1"/>
</dbReference>
<evidence type="ECO:0000259" key="9">
    <source>
        <dbReference type="Pfam" id="PF01225"/>
    </source>
</evidence>
<dbReference type="Pfam" id="PF08245">
    <property type="entry name" value="Mur_ligase_M"/>
    <property type="match status" value="1"/>
</dbReference>
<dbReference type="NCBIfam" id="NF001126">
    <property type="entry name" value="PRK00139.1-4"/>
    <property type="match status" value="1"/>
</dbReference>
<evidence type="ECO:0000256" key="4">
    <source>
        <dbReference type="ARBA" id="ARBA00022984"/>
    </source>
</evidence>
<keyword evidence="7 12" id="KW-0436">Ligase</keyword>
<dbReference type="GO" id="GO:0005737">
    <property type="term" value="C:cytoplasm"/>
    <property type="evidence" value="ECO:0007669"/>
    <property type="project" value="UniProtKB-SubCell"/>
</dbReference>
<dbReference type="AlphaFoldDB" id="A0A7U6GFD6"/>
<evidence type="ECO:0000256" key="6">
    <source>
        <dbReference type="ARBA" id="ARBA00023316"/>
    </source>
</evidence>
<evidence type="ECO:0000259" key="10">
    <source>
        <dbReference type="Pfam" id="PF02875"/>
    </source>
</evidence>
<dbReference type="GO" id="GO:0005524">
    <property type="term" value="F:ATP binding"/>
    <property type="evidence" value="ECO:0007669"/>
    <property type="project" value="UniProtKB-UniRule"/>
</dbReference>
<dbReference type="OrthoDB" id="9800958at2"/>
<evidence type="ECO:0000256" key="7">
    <source>
        <dbReference type="HAMAP-Rule" id="MF_00208"/>
    </source>
</evidence>
<comment type="pathway">
    <text evidence="7 8">Cell wall biogenesis; peptidoglycan biosynthesis.</text>
</comment>
<protein>
    <recommendedName>
        <fullName evidence="7">UDP-N-acetylmuramyl-tripeptide synthetase</fullName>
        <ecNumber evidence="7">6.3.2.-</ecNumber>
    </recommendedName>
    <alternativeName>
        <fullName evidence="7">UDP-MurNAc-tripeptide synthetase</fullName>
    </alternativeName>
</protein>
<dbReference type="InterPro" id="IPR004101">
    <property type="entry name" value="Mur_ligase_C"/>
</dbReference>
<feature type="binding site" evidence="7">
    <location>
        <position position="182"/>
    </location>
    <ligand>
        <name>UDP-N-acetyl-alpha-D-muramoyl-L-alanyl-D-glutamate</name>
        <dbReference type="ChEBI" id="CHEBI:83900"/>
    </ligand>
</feature>
<feature type="modified residue" description="N6-carboxylysine" evidence="7">
    <location>
        <position position="222"/>
    </location>
</feature>
<keyword evidence="7" id="KW-0460">Magnesium</keyword>
<evidence type="ECO:0000256" key="1">
    <source>
        <dbReference type="ARBA" id="ARBA00005898"/>
    </source>
</evidence>
<evidence type="ECO:0000313" key="13">
    <source>
        <dbReference type="Proteomes" id="UP000004793"/>
    </source>
</evidence>
<comment type="caution">
    <text evidence="7">Lacks conserved residue(s) required for the propagation of feature annotation.</text>
</comment>
<feature type="domain" description="Mur ligase central" evidence="11">
    <location>
        <begin position="108"/>
        <end position="307"/>
    </location>
</feature>
<comment type="subcellular location">
    <subcellularLocation>
        <location evidence="7 8">Cytoplasm</location>
    </subcellularLocation>
</comment>
<name>A0A7U6GFD6_CALEA</name>
<dbReference type="GO" id="GO:0051301">
    <property type="term" value="P:cell division"/>
    <property type="evidence" value="ECO:0007669"/>
    <property type="project" value="UniProtKB-KW"/>
</dbReference>
<organism evidence="12 13">
    <name type="scientific">Caldisericum exile (strain DSM 21853 / NBRC 104410 / AZM16c01)</name>
    <dbReference type="NCBI Taxonomy" id="511051"/>
    <lineage>
        <taxon>Bacteria</taxon>
        <taxon>Pseudomonadati</taxon>
        <taxon>Caldisericota/Cryosericota group</taxon>
        <taxon>Caldisericota</taxon>
        <taxon>Caldisericia</taxon>
        <taxon>Caldisericales</taxon>
        <taxon>Caldisericaceae</taxon>
        <taxon>Caldisericum</taxon>
    </lineage>
</organism>
<dbReference type="SUPFAM" id="SSF63418">
    <property type="entry name" value="MurE/MurF N-terminal domain"/>
    <property type="match status" value="1"/>
</dbReference>
<feature type="binding site" evidence="7">
    <location>
        <position position="190"/>
    </location>
    <ligand>
        <name>UDP-N-acetyl-alpha-D-muramoyl-L-alanyl-D-glutamate</name>
        <dbReference type="ChEBI" id="CHEBI:83900"/>
    </ligand>
</feature>
<dbReference type="Pfam" id="PF02875">
    <property type="entry name" value="Mur_ligase_C"/>
    <property type="match status" value="1"/>
</dbReference>
<dbReference type="InterPro" id="IPR036565">
    <property type="entry name" value="Mur-like_cat_sf"/>
</dbReference>
<comment type="function">
    <text evidence="7">Catalyzes the addition of an amino acid to the nucleotide precursor UDP-N-acetylmuramoyl-L-alanyl-D-glutamate (UMAG) in the biosynthesis of bacterial cell-wall peptidoglycan.</text>
</comment>
<dbReference type="GO" id="GO:0000287">
    <property type="term" value="F:magnesium ion binding"/>
    <property type="evidence" value="ECO:0007669"/>
    <property type="project" value="UniProtKB-UniRule"/>
</dbReference>
<keyword evidence="4 7" id="KW-0573">Peptidoglycan synthesis</keyword>
<keyword evidence="3 7" id="KW-0133">Cell shape</keyword>
<dbReference type="GO" id="GO:0009252">
    <property type="term" value="P:peptidoglycan biosynthetic process"/>
    <property type="evidence" value="ECO:0007669"/>
    <property type="project" value="UniProtKB-UniRule"/>
</dbReference>
<dbReference type="Gene3D" id="3.90.190.20">
    <property type="entry name" value="Mur ligase, C-terminal domain"/>
    <property type="match status" value="1"/>
</dbReference>
<dbReference type="UniPathway" id="UPA00219"/>
<dbReference type="InterPro" id="IPR035911">
    <property type="entry name" value="MurE/MurF_N"/>
</dbReference>
<evidence type="ECO:0000256" key="5">
    <source>
        <dbReference type="ARBA" id="ARBA00023306"/>
    </source>
</evidence>
<evidence type="ECO:0000313" key="12">
    <source>
        <dbReference type="EMBL" id="BAL81312.1"/>
    </source>
</evidence>
<dbReference type="PANTHER" id="PTHR23135:SF4">
    <property type="entry name" value="UDP-N-ACETYLMURAMOYL-L-ALANYL-D-GLUTAMATE--2,6-DIAMINOPIMELATE LIGASE MURE HOMOLOG, CHLOROPLASTIC"/>
    <property type="match status" value="1"/>
</dbReference>
<dbReference type="InterPro" id="IPR013221">
    <property type="entry name" value="Mur_ligase_cen"/>
</dbReference>
<feature type="binding site" evidence="7">
    <location>
        <begin position="155"/>
        <end position="156"/>
    </location>
    <ligand>
        <name>UDP-N-acetyl-alpha-D-muramoyl-L-alanyl-D-glutamate</name>
        <dbReference type="ChEBI" id="CHEBI:83900"/>
    </ligand>
</feature>
<reference evidence="12 13" key="1">
    <citation type="submission" date="2011-01" db="EMBL/GenBank/DDBJ databases">
        <title>Whole genome sequence of Caldisericum exile AZM16c01.</title>
        <authorList>
            <person name="Narita-Yamada S."/>
            <person name="Kawakoshi A."/>
            <person name="Nakamura S."/>
            <person name="Sasagawa M."/>
            <person name="Fukada J."/>
            <person name="Sekine M."/>
            <person name="Kato Y."/>
            <person name="Fukai R."/>
            <person name="Sasaki K."/>
            <person name="Hanamaki A."/>
            <person name="Narita H."/>
            <person name="Konno Y."/>
            <person name="Mori K."/>
            <person name="Yamazaki S."/>
            <person name="Suzuki K."/>
            <person name="Fujita N."/>
        </authorList>
    </citation>
    <scope>NUCLEOTIDE SEQUENCE [LARGE SCALE GENOMIC DNA]</scope>
    <source>
        <strain evidence="13">DSM 21853 / NBRC 104410 / AZM16c01</strain>
    </source>
</reference>
<dbReference type="NCBIfam" id="TIGR01085">
    <property type="entry name" value="murE"/>
    <property type="match status" value="1"/>
</dbReference>
<dbReference type="GO" id="GO:0016881">
    <property type="term" value="F:acid-amino acid ligase activity"/>
    <property type="evidence" value="ECO:0007669"/>
    <property type="project" value="UniProtKB-UniRule"/>
</dbReference>
<dbReference type="RefSeq" id="WP_014453708.1">
    <property type="nucleotide sequence ID" value="NC_017096.1"/>
</dbReference>
<evidence type="ECO:0000256" key="3">
    <source>
        <dbReference type="ARBA" id="ARBA00022960"/>
    </source>
</evidence>
<comment type="similarity">
    <text evidence="1 7">Belongs to the MurCDEF family. MurE subfamily.</text>
</comment>
<comment type="PTM">
    <text evidence="7">Carboxylation is probably crucial for Mg(2+) binding and, consequently, for the gamma-phosphate positioning of ATP.</text>
</comment>
<dbReference type="SUPFAM" id="SSF53244">
    <property type="entry name" value="MurD-like peptide ligases, peptide-binding domain"/>
    <property type="match status" value="1"/>
</dbReference>
<feature type="domain" description="Mur ligase N-terminal catalytic" evidence="9">
    <location>
        <begin position="25"/>
        <end position="81"/>
    </location>
</feature>
<dbReference type="GO" id="GO:0071555">
    <property type="term" value="P:cell wall organization"/>
    <property type="evidence" value="ECO:0007669"/>
    <property type="project" value="UniProtKB-KW"/>
</dbReference>
<dbReference type="InterPro" id="IPR036615">
    <property type="entry name" value="Mur_ligase_C_dom_sf"/>
</dbReference>
<keyword evidence="6 7" id="KW-0961">Cell wall biogenesis/degradation</keyword>
<dbReference type="InterPro" id="IPR005761">
    <property type="entry name" value="UDP-N-AcMur-Glu-dNH2Pim_ligase"/>
</dbReference>
<evidence type="ECO:0000256" key="2">
    <source>
        <dbReference type="ARBA" id="ARBA00022618"/>
    </source>
</evidence>
<comment type="cofactor">
    <cofactor evidence="7">
        <name>Mg(2+)</name>
        <dbReference type="ChEBI" id="CHEBI:18420"/>
    </cofactor>
</comment>
<accession>A0A7U6GFD6</accession>
<dbReference type="PANTHER" id="PTHR23135">
    <property type="entry name" value="MUR LIGASE FAMILY MEMBER"/>
    <property type="match status" value="1"/>
</dbReference>
<keyword evidence="13" id="KW-1185">Reference proteome</keyword>
<dbReference type="EC" id="6.3.2.-" evidence="7"/>
<keyword evidence="2 7" id="KW-0132">Cell division</keyword>
<dbReference type="SUPFAM" id="SSF53623">
    <property type="entry name" value="MurD-like peptide ligases, catalytic domain"/>
    <property type="match status" value="1"/>
</dbReference>
<sequence length="479" mass="53877">MNGRILKEKFKDFEIYGNLERVFFGIKTDSRVIENGDLFVALKGENFDGHDFVFDAVKRGAVGVIIEKDLEINEDILVIKTHNSREAFAKISSFFFGDPSDRLTLIGVTGTMGKTTITYLLYRLFNYLGVPSGFIGTIGIGIKDNFSLVDLEPPTTPFPFDLHRYLKTMLDDGVKYVFMEVSSHGIKDKRIYGINFKRKILGTMGTDHIEYHKSLEDYIKTKVSFFDGFTSPILNGNSLYIDRFIEVSKDPIFYGGDEIFDYSFQNLKTHGTSIYFDVYQKGTALGAIDLPILGRYNAYNFLAVLSCAMLEGANFSDIKDFAKNALVPGRMEIYTFKGIKVVIDYAHNPDEIESVLESIKNIGNRLIVVFGAVGTSEKEKRVSMGASVSKFADFCVVTSDDPRGHDIESIIKDVASSVSIKHKVIPDRIEAIKYALNEAKENDVIAILGRGVESKMHMPNGEILRFRDIDIVKEVFHED</sequence>
<feature type="binding site" evidence="7">
    <location>
        <begin position="110"/>
        <end position="116"/>
    </location>
    <ligand>
        <name>ATP</name>
        <dbReference type="ChEBI" id="CHEBI:30616"/>
    </ligand>
</feature>
<feature type="binding site" evidence="7">
    <location>
        <position position="30"/>
    </location>
    <ligand>
        <name>UDP-N-acetyl-alpha-D-muramoyl-L-alanyl-D-glutamate</name>
        <dbReference type="ChEBI" id="CHEBI:83900"/>
    </ligand>
</feature>
<feature type="domain" description="Mur ligase C-terminal" evidence="10">
    <location>
        <begin position="329"/>
        <end position="451"/>
    </location>
</feature>
<evidence type="ECO:0000259" key="11">
    <source>
        <dbReference type="Pfam" id="PF08245"/>
    </source>
</evidence>
<dbReference type="Gene3D" id="3.40.1390.10">
    <property type="entry name" value="MurE/MurF, N-terminal domain"/>
    <property type="match status" value="1"/>
</dbReference>
<evidence type="ECO:0000256" key="8">
    <source>
        <dbReference type="RuleBase" id="RU004135"/>
    </source>
</evidence>
<dbReference type="Proteomes" id="UP000004793">
    <property type="component" value="Chromosome"/>
</dbReference>
<keyword evidence="7" id="KW-0067">ATP-binding</keyword>
<keyword evidence="5 7" id="KW-0131">Cell cycle</keyword>
<proteinExistence type="inferred from homology"/>
<gene>
    <name evidence="7 12" type="primary">murE</name>
    <name evidence="12" type="ordered locus">CSE_11860</name>
</gene>
<dbReference type="HAMAP" id="MF_00208">
    <property type="entry name" value="MurE"/>
    <property type="match status" value="1"/>
</dbReference>